<organism evidence="2 3">
    <name type="scientific">Methylocystis parvus</name>
    <dbReference type="NCBI Taxonomy" id="134"/>
    <lineage>
        <taxon>Bacteria</taxon>
        <taxon>Pseudomonadati</taxon>
        <taxon>Pseudomonadota</taxon>
        <taxon>Alphaproteobacteria</taxon>
        <taxon>Hyphomicrobiales</taxon>
        <taxon>Methylocystaceae</taxon>
        <taxon>Methylocystis</taxon>
    </lineage>
</organism>
<evidence type="ECO:0000313" key="3">
    <source>
        <dbReference type="Proteomes" id="UP000422569"/>
    </source>
</evidence>
<feature type="region of interest" description="Disordered" evidence="1">
    <location>
        <begin position="263"/>
        <end position="292"/>
    </location>
</feature>
<dbReference type="KEGG" id="mpar:F7D14_12470"/>
<protein>
    <submittedName>
        <fullName evidence="2">DUF937 domain-containing protein</fullName>
    </submittedName>
</protein>
<keyword evidence="3" id="KW-1185">Reference proteome</keyword>
<evidence type="ECO:0000313" key="2">
    <source>
        <dbReference type="EMBL" id="QGM98206.1"/>
    </source>
</evidence>
<proteinExistence type="predicted"/>
<dbReference type="RefSeq" id="WP_016921599.1">
    <property type="nucleotide sequence ID" value="NZ_CP044331.1"/>
</dbReference>
<feature type="region of interest" description="Disordered" evidence="1">
    <location>
        <begin position="162"/>
        <end position="185"/>
    </location>
</feature>
<feature type="region of interest" description="Disordered" evidence="1">
    <location>
        <begin position="207"/>
        <end position="249"/>
    </location>
</feature>
<dbReference type="Pfam" id="PF06078">
    <property type="entry name" value="DUF937"/>
    <property type="match status" value="1"/>
</dbReference>
<name>A0A6B8M6W9_9HYPH</name>
<gene>
    <name evidence="2" type="ORF">F7D14_12470</name>
</gene>
<feature type="compositionally biased region" description="Gly residues" evidence="1">
    <location>
        <begin position="210"/>
        <end position="222"/>
    </location>
</feature>
<sequence length="292" mass="28740">MSDLESILSSAQGGQLVANLAQRFGLSDEQIDAAIKALAPALAIGLNRAAEEPQVFEKTVGALATTTRYSFFDDSDAAHSDDSVELGRDLLSELFGSPAATGQVLQAAARESGVRPDILSQLLPILASVLLSGLTKSINEKGLGGILGQLANSGALGPMLEQILGGGGPATPQPSPAPRGGAAGGGLGGGLGGLLGGILGSLLGGRRAPPGGGMAPRGPGGGLDRESPLDANAGSGGSGPAGLPAGLDQASIQDAIEQIKKTLQVGQSAGGRPSGQAPSDLENILGQILGKR</sequence>
<dbReference type="AlphaFoldDB" id="A0A6B8M6W9"/>
<dbReference type="Proteomes" id="UP000422569">
    <property type="component" value="Chromosome"/>
</dbReference>
<reference evidence="2 3" key="1">
    <citation type="submission" date="2019-09" db="EMBL/GenBank/DDBJ databases">
        <title>Isolation and complete genome sequencing of Methylocystis species.</title>
        <authorList>
            <person name="Rumah B.L."/>
            <person name="Stead C.E."/>
            <person name="Stevens B.C."/>
            <person name="Minton N.P."/>
            <person name="Grosse-Honebrink A."/>
            <person name="Zhang Y."/>
        </authorList>
    </citation>
    <scope>NUCLEOTIDE SEQUENCE [LARGE SCALE GENOMIC DNA]</scope>
    <source>
        <strain evidence="2 3">BRCS2</strain>
    </source>
</reference>
<evidence type="ECO:0000256" key="1">
    <source>
        <dbReference type="SAM" id="MobiDB-lite"/>
    </source>
</evidence>
<accession>A0A6B8M6W9</accession>
<dbReference type="InterPro" id="IPR009282">
    <property type="entry name" value="DUF937"/>
</dbReference>
<dbReference type="EMBL" id="CP044331">
    <property type="protein sequence ID" value="QGM98206.1"/>
    <property type="molecule type" value="Genomic_DNA"/>
</dbReference>